<evidence type="ECO:0000256" key="1">
    <source>
        <dbReference type="SAM" id="SignalP"/>
    </source>
</evidence>
<sequence>MFHAITGRRTGASLFALSLAAATALPLAAHAQDAAAAKPREATIIVTGEGSAEVAPDMAVVDLGVVKDGKTAREALDANNKAMADILAALKEAGIEERDVQTSGFMINPQYQYPQSSTGENPPPVLIGFQVTNTVTLRVRDLTKLGEIVDKTVTLGANQGSGIRFVNDKPESTVSAARKKAVENAVAKAKELTEAAGVGLGRVIEISETSYRAEAMPIARAMAKDFAASGSVPIAAGENSYSVTVNVTFALNN</sequence>
<evidence type="ECO:0000313" key="3">
    <source>
        <dbReference type="Proteomes" id="UP001201844"/>
    </source>
</evidence>
<evidence type="ECO:0000313" key="2">
    <source>
        <dbReference type="EMBL" id="MCJ8148483.1"/>
    </source>
</evidence>
<keyword evidence="3" id="KW-1185">Reference proteome</keyword>
<organism evidence="2 3">
    <name type="scientific">Shinella sedimenti</name>
    <dbReference type="NCBI Taxonomy" id="2919913"/>
    <lineage>
        <taxon>Bacteria</taxon>
        <taxon>Pseudomonadati</taxon>
        <taxon>Pseudomonadota</taxon>
        <taxon>Alphaproteobacteria</taxon>
        <taxon>Hyphomicrobiales</taxon>
        <taxon>Rhizobiaceae</taxon>
        <taxon>Shinella</taxon>
    </lineage>
</organism>
<dbReference type="Gene3D" id="3.30.110.170">
    <property type="entry name" value="Protein of unknown function (DUF541), domain 1"/>
    <property type="match status" value="1"/>
</dbReference>
<accession>A0ABT0CIP8</accession>
<dbReference type="Pfam" id="PF04402">
    <property type="entry name" value="SIMPL"/>
    <property type="match status" value="1"/>
</dbReference>
<feature type="chain" id="PRO_5046978502" evidence="1">
    <location>
        <begin position="32"/>
        <end position="253"/>
    </location>
</feature>
<dbReference type="Gene3D" id="3.30.70.2970">
    <property type="entry name" value="Protein of unknown function (DUF541), domain 2"/>
    <property type="match status" value="1"/>
</dbReference>
<dbReference type="RefSeq" id="WP_241598204.1">
    <property type="nucleotide sequence ID" value="NZ_JAKVIN010000002.1"/>
</dbReference>
<feature type="signal peptide" evidence="1">
    <location>
        <begin position="1"/>
        <end position="31"/>
    </location>
</feature>
<dbReference type="InterPro" id="IPR007497">
    <property type="entry name" value="SIMPL/DUF541"/>
</dbReference>
<dbReference type="PANTHER" id="PTHR34387:SF1">
    <property type="entry name" value="PERIPLASMIC IMMUNOGENIC PROTEIN"/>
    <property type="match status" value="1"/>
</dbReference>
<protein>
    <submittedName>
        <fullName evidence="2">SIMPL domain-containing protein</fullName>
    </submittedName>
</protein>
<proteinExistence type="predicted"/>
<dbReference type="PANTHER" id="PTHR34387">
    <property type="entry name" value="SLR1258 PROTEIN"/>
    <property type="match status" value="1"/>
</dbReference>
<comment type="caution">
    <text evidence="2">The sequence shown here is derived from an EMBL/GenBank/DDBJ whole genome shotgun (WGS) entry which is preliminary data.</text>
</comment>
<gene>
    <name evidence="2" type="ORF">MKI86_04990</name>
</gene>
<reference evidence="2 3" key="1">
    <citation type="submission" date="2022-02" db="EMBL/GenBank/DDBJ databases">
        <title>Shinella B3.7 sp. nov., isolated from Sediment (Zhairuo Island).</title>
        <authorList>
            <person name="Chen G."/>
        </authorList>
    </citation>
    <scope>NUCLEOTIDE SEQUENCE [LARGE SCALE GENOMIC DNA]</scope>
    <source>
        <strain evidence="2 3">B3.7</strain>
    </source>
</reference>
<dbReference type="Proteomes" id="UP001201844">
    <property type="component" value="Unassembled WGS sequence"/>
</dbReference>
<dbReference type="InterPro" id="IPR052022">
    <property type="entry name" value="26kDa_periplasmic_antigen"/>
</dbReference>
<keyword evidence="1" id="KW-0732">Signal</keyword>
<name>A0ABT0CIP8_9HYPH</name>
<dbReference type="EMBL" id="JAKVIN010000002">
    <property type="protein sequence ID" value="MCJ8148483.1"/>
    <property type="molecule type" value="Genomic_DNA"/>
</dbReference>